<sequence length="61" mass="6400">MTDPFIAATVGSSPEGIRHVSSEEAVENLRRDGELNEANATTTVPTPAPPISAPIDEPETL</sequence>
<dbReference type="EMBL" id="BOQP01000013">
    <property type="protein sequence ID" value="GIM72680.1"/>
    <property type="molecule type" value="Genomic_DNA"/>
</dbReference>
<feature type="region of interest" description="Disordered" evidence="1">
    <location>
        <begin position="37"/>
        <end position="61"/>
    </location>
</feature>
<evidence type="ECO:0000313" key="3">
    <source>
        <dbReference type="Proteomes" id="UP000680865"/>
    </source>
</evidence>
<evidence type="ECO:0000256" key="1">
    <source>
        <dbReference type="SAM" id="MobiDB-lite"/>
    </source>
</evidence>
<accession>A0A919SIQ5</accession>
<protein>
    <submittedName>
        <fullName evidence="2">Uncharacterized protein</fullName>
    </submittedName>
</protein>
<reference evidence="2" key="1">
    <citation type="submission" date="2021-03" db="EMBL/GenBank/DDBJ databases">
        <title>Whole genome shotgun sequence of Actinoplanes consettensis NBRC 14913.</title>
        <authorList>
            <person name="Komaki H."/>
            <person name="Tamura T."/>
        </authorList>
    </citation>
    <scope>NUCLEOTIDE SEQUENCE</scope>
    <source>
        <strain evidence="2">NBRC 14913</strain>
    </source>
</reference>
<keyword evidence="3" id="KW-1185">Reference proteome</keyword>
<evidence type="ECO:0000313" key="2">
    <source>
        <dbReference type="EMBL" id="GIM72680.1"/>
    </source>
</evidence>
<dbReference type="RefSeq" id="WP_212997940.1">
    <property type="nucleotide sequence ID" value="NZ_BAAATW010000019.1"/>
</dbReference>
<name>A0A919SIQ5_9ACTN</name>
<comment type="caution">
    <text evidence="2">The sequence shown here is derived from an EMBL/GenBank/DDBJ whole genome shotgun (WGS) entry which is preliminary data.</text>
</comment>
<proteinExistence type="predicted"/>
<dbReference type="AlphaFoldDB" id="A0A919SIQ5"/>
<organism evidence="2 3">
    <name type="scientific">Winogradskya consettensis</name>
    <dbReference type="NCBI Taxonomy" id="113560"/>
    <lineage>
        <taxon>Bacteria</taxon>
        <taxon>Bacillati</taxon>
        <taxon>Actinomycetota</taxon>
        <taxon>Actinomycetes</taxon>
        <taxon>Micromonosporales</taxon>
        <taxon>Micromonosporaceae</taxon>
        <taxon>Winogradskya</taxon>
    </lineage>
</organism>
<gene>
    <name evidence="2" type="ORF">Aco04nite_31510</name>
</gene>
<dbReference type="Proteomes" id="UP000680865">
    <property type="component" value="Unassembled WGS sequence"/>
</dbReference>